<sequence>MHSLFKDSPARSEDYISITGSSKFPSLFCKHRWLENVCVMQRALEVMPQLKKYIEATKQKKVTKPTSKTYDTVCEAVADPLFPTKGEFFISVAGDLEPFLAKYQTDAPMMAFLASDLYSVLKSLMQRFVKQTVLADVTTALRMSKISVEDKKNLKELSNVDVGFVAKNLFSVCKKLLEKSPIKYPIVRTSSWLNPECVASQQVNSKSTLTTCLQLLVDAGYVHARDCDRVLREFQALVDNSSREGSPTPFAAFSRETDRLDTFYYKLQGQTSYSRLWAVVKMMLSLSHGQADVERGFSVNKELTVENQKENSLNARRLISDHLKNVGGVCKVNISKELLSYARNARQRYRQHLEEEAAKKQETKRGEKRKELQREVEQYKKRKAQMESDIKELQREADEKAEAAEHTCDLTLVTKSNALRRHAKEKSEALMDIEKHIALKLKEMQQ</sequence>
<dbReference type="AlphaFoldDB" id="A0A9Q1BXG5"/>
<accession>A0A9Q1BXG5</accession>
<organism evidence="2 3">
    <name type="scientific">Holothuria leucospilota</name>
    <name type="common">Black long sea cucumber</name>
    <name type="synonym">Mertensiothuria leucospilota</name>
    <dbReference type="NCBI Taxonomy" id="206669"/>
    <lineage>
        <taxon>Eukaryota</taxon>
        <taxon>Metazoa</taxon>
        <taxon>Echinodermata</taxon>
        <taxon>Eleutherozoa</taxon>
        <taxon>Echinozoa</taxon>
        <taxon>Holothuroidea</taxon>
        <taxon>Aspidochirotacea</taxon>
        <taxon>Aspidochirotida</taxon>
        <taxon>Holothuriidae</taxon>
        <taxon>Holothuria</taxon>
    </lineage>
</organism>
<gene>
    <name evidence="2" type="ORF">HOLleu_21559</name>
</gene>
<dbReference type="EMBL" id="JAIZAY010000010">
    <property type="protein sequence ID" value="KAJ8034637.1"/>
    <property type="molecule type" value="Genomic_DNA"/>
</dbReference>
<evidence type="ECO:0000313" key="3">
    <source>
        <dbReference type="Proteomes" id="UP001152320"/>
    </source>
</evidence>
<keyword evidence="3" id="KW-1185">Reference proteome</keyword>
<dbReference type="PANTHER" id="PTHR37162:SF11">
    <property type="match status" value="1"/>
</dbReference>
<keyword evidence="1" id="KW-0175">Coiled coil</keyword>
<reference evidence="2" key="1">
    <citation type="submission" date="2021-10" db="EMBL/GenBank/DDBJ databases">
        <title>Tropical sea cucumber genome reveals ecological adaptation and Cuvierian tubules defense mechanism.</title>
        <authorList>
            <person name="Chen T."/>
        </authorList>
    </citation>
    <scope>NUCLEOTIDE SEQUENCE</scope>
    <source>
        <strain evidence="2">Nanhai2018</strain>
        <tissue evidence="2">Muscle</tissue>
    </source>
</reference>
<dbReference type="OrthoDB" id="10056585at2759"/>
<dbReference type="Proteomes" id="UP001152320">
    <property type="component" value="Chromosome 10"/>
</dbReference>
<proteinExistence type="predicted"/>
<name>A0A9Q1BXG5_HOLLE</name>
<protein>
    <submittedName>
        <fullName evidence="2">Uncharacterized protein</fullName>
    </submittedName>
</protein>
<comment type="caution">
    <text evidence="2">The sequence shown here is derived from an EMBL/GenBank/DDBJ whole genome shotgun (WGS) entry which is preliminary data.</text>
</comment>
<dbReference type="PANTHER" id="PTHR37162">
    <property type="entry name" value="HAT FAMILY DIMERISATION DOMAINCONTAINING PROTEIN-RELATED"/>
    <property type="match status" value="1"/>
</dbReference>
<evidence type="ECO:0000313" key="2">
    <source>
        <dbReference type="EMBL" id="KAJ8034637.1"/>
    </source>
</evidence>
<evidence type="ECO:0000256" key="1">
    <source>
        <dbReference type="SAM" id="Coils"/>
    </source>
</evidence>
<feature type="coiled-coil region" evidence="1">
    <location>
        <begin position="342"/>
        <end position="403"/>
    </location>
</feature>